<sequence>MITFLKKTFNISGCEITINPERSIFHQGDEVKCNFTIMGSEYEQTADEITISLEESWQESRGSGDNQSTVTIRKDIVTSVVGANLIIKPGDSHHYEFTAQLPPNCRLSDSSDSLGWCMVVKIDVPRAKDPVERLSIEVVPHREFLAIEHSLQTVLKFEKKKSIFTSGVRFIPPEVLKSELDCLDLHCYQDGITTHCEIVFDLQEKSLLDYFKMVVKQDKVKREILFTRDELFEENLDPDIKEISKKIAKEIEHVLTESGR</sequence>
<dbReference type="AlphaFoldDB" id="A0A382UMQ6"/>
<dbReference type="InterPro" id="IPR009776">
    <property type="entry name" value="Spore_0_M"/>
</dbReference>
<accession>A0A382UMQ6</accession>
<dbReference type="InterPro" id="IPR014752">
    <property type="entry name" value="Arrestin-like_C"/>
</dbReference>
<dbReference type="Gene3D" id="2.60.40.640">
    <property type="match status" value="1"/>
</dbReference>
<proteinExistence type="predicted"/>
<evidence type="ECO:0000313" key="1">
    <source>
        <dbReference type="EMBL" id="SVD35115.1"/>
    </source>
</evidence>
<dbReference type="Pfam" id="PF07070">
    <property type="entry name" value="Spo0M"/>
    <property type="match status" value="1"/>
</dbReference>
<protein>
    <submittedName>
        <fullName evidence="1">Uncharacterized protein</fullName>
    </submittedName>
</protein>
<dbReference type="SUPFAM" id="SSF81296">
    <property type="entry name" value="E set domains"/>
    <property type="match status" value="1"/>
</dbReference>
<dbReference type="EMBL" id="UINC01145157">
    <property type="protein sequence ID" value="SVD35115.1"/>
    <property type="molecule type" value="Genomic_DNA"/>
</dbReference>
<name>A0A382UMQ6_9ZZZZ</name>
<organism evidence="1">
    <name type="scientific">marine metagenome</name>
    <dbReference type="NCBI Taxonomy" id="408172"/>
    <lineage>
        <taxon>unclassified sequences</taxon>
        <taxon>metagenomes</taxon>
        <taxon>ecological metagenomes</taxon>
    </lineage>
</organism>
<reference evidence="1" key="1">
    <citation type="submission" date="2018-05" db="EMBL/GenBank/DDBJ databases">
        <authorList>
            <person name="Lanie J.A."/>
            <person name="Ng W.-L."/>
            <person name="Kazmierczak K.M."/>
            <person name="Andrzejewski T.M."/>
            <person name="Davidsen T.M."/>
            <person name="Wayne K.J."/>
            <person name="Tettelin H."/>
            <person name="Glass J.I."/>
            <person name="Rusch D."/>
            <person name="Podicherti R."/>
            <person name="Tsui H.-C.T."/>
            <person name="Winkler M.E."/>
        </authorList>
    </citation>
    <scope>NUCLEOTIDE SEQUENCE</scope>
</reference>
<dbReference type="InterPro" id="IPR014756">
    <property type="entry name" value="Ig_E-set"/>
</dbReference>
<gene>
    <name evidence="1" type="ORF">METZ01_LOCUS387969</name>
</gene>